<proteinExistence type="predicted"/>
<organism evidence="1 2">
    <name type="scientific">Pistacia atlantica</name>
    <dbReference type="NCBI Taxonomy" id="434234"/>
    <lineage>
        <taxon>Eukaryota</taxon>
        <taxon>Viridiplantae</taxon>
        <taxon>Streptophyta</taxon>
        <taxon>Embryophyta</taxon>
        <taxon>Tracheophyta</taxon>
        <taxon>Spermatophyta</taxon>
        <taxon>Magnoliopsida</taxon>
        <taxon>eudicotyledons</taxon>
        <taxon>Gunneridae</taxon>
        <taxon>Pentapetalae</taxon>
        <taxon>rosids</taxon>
        <taxon>malvids</taxon>
        <taxon>Sapindales</taxon>
        <taxon>Anacardiaceae</taxon>
        <taxon>Pistacia</taxon>
    </lineage>
</organism>
<sequence length="492" mass="56095">MFKRIINIKMVNMKFCKEKKLKVILVPYPAQGHVTPMLKLASAILNDGLIKEAVLVTPEFIHNRVISSIDSKNKIRCMSIPDGLEKDAPRDFFAIENAMENFMPAHLEKLIGNIVDEDDDGRVVCVVVDLVASWAIQVADRCGLPVAGFWPAMLATYCLIAAIPDMVQAGYISDDTGCPQVQEKAHLLPNQPMLSTEDLPWLIGTPSARKSRFKFWTRTLDRLRNLRWLLVNSFPEEYIDIKKQYQLNGSHQQPLVYLVGPLSHHAITKNPSFWEEDMSCIEWLDKQKPNSVVYISFGSWVSPIGEAKVKSLAMALEASGLNFIWVLGLAWQEGLPNGFLERTTKSLKGKVVSWAPQMKVLRHEAVGCYLTHCGWNSTMEAIECRKRLLCWPVAGDQFVNCAYIVKIWKIGVKINGFGREDIEEGLKRVMMEDNVEMNNRLMKLHKRTMEEDARSRVMANLIAFVDDLNNKITNSSQNQKKRMKDVQYQYLY</sequence>
<name>A0ACC1AN60_9ROSI</name>
<gene>
    <name evidence="1" type="ORF">Patl1_33247</name>
</gene>
<comment type="caution">
    <text evidence="1">The sequence shown here is derived from an EMBL/GenBank/DDBJ whole genome shotgun (WGS) entry which is preliminary data.</text>
</comment>
<evidence type="ECO:0000313" key="2">
    <source>
        <dbReference type="Proteomes" id="UP001164250"/>
    </source>
</evidence>
<protein>
    <submittedName>
        <fullName evidence="1">Uncharacterized protein</fullName>
    </submittedName>
</protein>
<keyword evidence="2" id="KW-1185">Reference proteome</keyword>
<evidence type="ECO:0000313" key="1">
    <source>
        <dbReference type="EMBL" id="KAJ0088097.1"/>
    </source>
</evidence>
<dbReference type="EMBL" id="CM047905">
    <property type="protein sequence ID" value="KAJ0088097.1"/>
    <property type="molecule type" value="Genomic_DNA"/>
</dbReference>
<dbReference type="Proteomes" id="UP001164250">
    <property type="component" value="Chromosome 9"/>
</dbReference>
<accession>A0ACC1AN60</accession>
<reference evidence="2" key="1">
    <citation type="journal article" date="2023" name="G3 (Bethesda)">
        <title>Genome assembly and association tests identify interacting loci associated with vigor, precocity, and sex in interspecific pistachio rootstocks.</title>
        <authorList>
            <person name="Palmer W."/>
            <person name="Jacygrad E."/>
            <person name="Sagayaradj S."/>
            <person name="Cavanaugh K."/>
            <person name="Han R."/>
            <person name="Bertier L."/>
            <person name="Beede B."/>
            <person name="Kafkas S."/>
            <person name="Golino D."/>
            <person name="Preece J."/>
            <person name="Michelmore R."/>
        </authorList>
    </citation>
    <scope>NUCLEOTIDE SEQUENCE [LARGE SCALE GENOMIC DNA]</scope>
</reference>